<keyword evidence="9" id="KW-0347">Helicase</keyword>
<evidence type="ECO:0000256" key="3">
    <source>
        <dbReference type="ARBA" id="ARBA00022763"/>
    </source>
</evidence>
<evidence type="ECO:0000313" key="10">
    <source>
        <dbReference type="Proteomes" id="UP000001505"/>
    </source>
</evidence>
<dbReference type="InterPro" id="IPR014001">
    <property type="entry name" value="Helicase_ATP-bd"/>
</dbReference>
<dbReference type="InterPro" id="IPR027417">
    <property type="entry name" value="P-loop_NTPase"/>
</dbReference>
<dbReference type="GO" id="GO:0016818">
    <property type="term" value="F:hydrolase activity, acting on acid anhydrides, in phosphorus-containing anhydrides"/>
    <property type="evidence" value="ECO:0007669"/>
    <property type="project" value="InterPro"/>
</dbReference>
<gene>
    <name evidence="9" type="primary">dinG</name>
    <name evidence="9" type="ordered locus">wcw_1950</name>
</gene>
<keyword evidence="1" id="KW-0411">Iron-sulfur</keyword>
<evidence type="ECO:0000256" key="7">
    <source>
        <dbReference type="ARBA" id="ARBA00038058"/>
    </source>
</evidence>
<dbReference type="AlphaFoldDB" id="D6YT88"/>
<dbReference type="GO" id="GO:0005524">
    <property type="term" value="F:ATP binding"/>
    <property type="evidence" value="ECO:0007669"/>
    <property type="project" value="UniProtKB-KW"/>
</dbReference>
<evidence type="ECO:0000256" key="2">
    <source>
        <dbReference type="ARBA" id="ARBA00022741"/>
    </source>
</evidence>
<name>D6YT88_WADCW</name>
<keyword evidence="5" id="KW-0067">ATP-binding</keyword>
<dbReference type="GO" id="GO:0003678">
    <property type="term" value="F:DNA helicase activity"/>
    <property type="evidence" value="ECO:0007669"/>
    <property type="project" value="InterPro"/>
</dbReference>
<accession>D6YT88</accession>
<dbReference type="GO" id="GO:0006281">
    <property type="term" value="P:DNA repair"/>
    <property type="evidence" value="ECO:0007669"/>
    <property type="project" value="UniProtKB-KW"/>
</dbReference>
<dbReference type="RefSeq" id="WP_013182976.1">
    <property type="nucleotide sequence ID" value="NC_014225.1"/>
</dbReference>
<dbReference type="GO" id="GO:0003676">
    <property type="term" value="F:nucleic acid binding"/>
    <property type="evidence" value="ECO:0007669"/>
    <property type="project" value="InterPro"/>
</dbReference>
<dbReference type="STRING" id="716544.wcw_1950"/>
<keyword evidence="1" id="KW-0408">Iron</keyword>
<feature type="domain" description="Helicase ATP-binding" evidence="8">
    <location>
        <begin position="11"/>
        <end position="276"/>
    </location>
</feature>
<keyword evidence="2" id="KW-0547">Nucleotide-binding</keyword>
<comment type="similarity">
    <text evidence="7">Belongs to the helicase family. DinG subfamily.</text>
</comment>
<evidence type="ECO:0000256" key="1">
    <source>
        <dbReference type="ARBA" id="ARBA00022485"/>
    </source>
</evidence>
<dbReference type="InterPro" id="IPR006554">
    <property type="entry name" value="Helicase-like_DEXD_c2"/>
</dbReference>
<dbReference type="Proteomes" id="UP000001505">
    <property type="component" value="Chromosome"/>
</dbReference>
<dbReference type="EC" id="3.6.1.-" evidence="9"/>
<dbReference type="GO" id="GO:0051539">
    <property type="term" value="F:4 iron, 4 sulfur cluster binding"/>
    <property type="evidence" value="ECO:0007669"/>
    <property type="project" value="UniProtKB-KW"/>
</dbReference>
<dbReference type="FunFam" id="3.40.50.300:FF:000437">
    <property type="entry name" value="ATP-dependent DNA helicase DinG"/>
    <property type="match status" value="1"/>
</dbReference>
<dbReference type="HOGENOM" id="CLU_012117_2_0_0"/>
<protein>
    <submittedName>
        <fullName evidence="9">Putative ATP-dependent helicase dinG</fullName>
        <ecNumber evidence="9">3.6.1.-</ecNumber>
    </submittedName>
</protein>
<dbReference type="InterPro" id="IPR045028">
    <property type="entry name" value="DinG/Rad3-like"/>
</dbReference>
<dbReference type="EMBL" id="CP001928">
    <property type="protein sequence ID" value="ADI39283.1"/>
    <property type="molecule type" value="Genomic_DNA"/>
</dbReference>
<evidence type="ECO:0000313" key="9">
    <source>
        <dbReference type="EMBL" id="ADI39283.1"/>
    </source>
</evidence>
<reference evidence="9 10" key="1">
    <citation type="journal article" date="2010" name="PLoS ONE">
        <title>The Waddlia genome: a window into chlamydial biology.</title>
        <authorList>
            <person name="Bertelli C."/>
            <person name="Collyn F."/>
            <person name="Croxatto A."/>
            <person name="Ruckert C."/>
            <person name="Polkinghorne A."/>
            <person name="Kebbi-Beghdadi C."/>
            <person name="Goesmann A."/>
            <person name="Vaughan L."/>
            <person name="Greub G."/>
        </authorList>
    </citation>
    <scope>NUCLEOTIDE SEQUENCE [LARGE SCALE GENOMIC DNA]</scope>
    <source>
        <strain evidence="10">ATCC VR-1470 / WSU 86-1044</strain>
    </source>
</reference>
<dbReference type="SMART" id="SM00487">
    <property type="entry name" value="DEXDc"/>
    <property type="match status" value="1"/>
</dbReference>
<proteinExistence type="inferred from homology"/>
<keyword evidence="6" id="KW-0234">DNA repair</keyword>
<dbReference type="KEGG" id="wch:wcw_1950"/>
<dbReference type="SMART" id="SM00491">
    <property type="entry name" value="HELICc2"/>
    <property type="match status" value="1"/>
</dbReference>
<evidence type="ECO:0000256" key="5">
    <source>
        <dbReference type="ARBA" id="ARBA00022840"/>
    </source>
</evidence>
<dbReference type="InterPro" id="IPR014013">
    <property type="entry name" value="Helic_SF1/SF2_ATP-bd_DinG/Rad3"/>
</dbReference>
<dbReference type="Gene3D" id="3.40.50.300">
    <property type="entry name" value="P-loop containing nucleotide triphosphate hydrolases"/>
    <property type="match status" value="2"/>
</dbReference>
<keyword evidence="10" id="KW-1185">Reference proteome</keyword>
<dbReference type="PROSITE" id="PS51193">
    <property type="entry name" value="HELICASE_ATP_BIND_2"/>
    <property type="match status" value="1"/>
</dbReference>
<evidence type="ECO:0000256" key="4">
    <source>
        <dbReference type="ARBA" id="ARBA00022801"/>
    </source>
</evidence>
<keyword evidence="1" id="KW-0004">4Fe-4S</keyword>
<keyword evidence="1" id="KW-0479">Metal-binding</keyword>
<keyword evidence="4 9" id="KW-0378">Hydrolase</keyword>
<dbReference type="InterPro" id="IPR006555">
    <property type="entry name" value="ATP-dep_Helicase_C"/>
</dbReference>
<sequence length="707" mass="80540">MLQKILSPEGSLSQLIPGYEERKPQQEMLIDVLEAFESRKIAVIEAGTGVGKSIAYLLPSLLWAIKHKERVVISTNTITLQEQLLFKDLPLAQRALGSDIKAVLVKGMSNYLCLRKLEEAKVEKRTLPDKEYEQLSHIEDWAELTADGTLSDLSITPSYHVWEKVCAEGDTCSFRKCPYYKNCHFFRARKEAETAQVLISNHSLLFADLAIREGGGLMPEYRRVVLDEAHRIEDAATNFFADRVSYISLMRLMGRLGTDRQGKLAALKDRIMLHYLKQTPPEITPILSRLNIDLPSLRKDLQIHLANFFTVLISFAQRQKSDEEAKIRLIPSHYLQSDWKNGIVPLTTTVLDSSKKYIQSANQLLNELLHIDDAQLQEKTEGLRLEIQALLNRLIQASEIIGTIILKECPSTKVRWIETNRLKTSTNIHLIQAPLEIGELMAQKLFSSLETTILTSATISTNKNFHFFQERIGLKESLLDGKGMIERQYQSPFDYETQAKLIIPQDMPDPQDPSFFDQAVAAIWNAITASQGNAFVLFTSYGMMEKCAGALEKRLQESRYPLFKQGTTSRKEILDQFKKTKSSVLFGTDSFWEGVDVAGDALRCVILVKLPFRVPSEPLLQARTEFIKEKGNNPFYSYHLPSAIVKFKQGFGRLIRHKKDRGCIVCLDSRLITRSYGKQFLSSLPPCNYSIIRLEEINKEMKSFYKE</sequence>
<dbReference type="PANTHER" id="PTHR11472:SF34">
    <property type="entry name" value="REGULATOR OF TELOMERE ELONGATION HELICASE 1"/>
    <property type="match status" value="1"/>
</dbReference>
<dbReference type="PANTHER" id="PTHR11472">
    <property type="entry name" value="DNA REPAIR DEAD HELICASE RAD3/XP-D SUBFAMILY MEMBER"/>
    <property type="match status" value="1"/>
</dbReference>
<keyword evidence="3" id="KW-0227">DNA damage</keyword>
<dbReference type="Pfam" id="PF13307">
    <property type="entry name" value="Helicase_C_2"/>
    <property type="match status" value="1"/>
</dbReference>
<dbReference type="eggNOG" id="COG1199">
    <property type="taxonomic scope" value="Bacteria"/>
</dbReference>
<evidence type="ECO:0000259" key="8">
    <source>
        <dbReference type="PROSITE" id="PS51193"/>
    </source>
</evidence>
<dbReference type="SUPFAM" id="SSF52540">
    <property type="entry name" value="P-loop containing nucleoside triphosphate hydrolases"/>
    <property type="match status" value="1"/>
</dbReference>
<dbReference type="SMART" id="SM00488">
    <property type="entry name" value="DEXDc2"/>
    <property type="match status" value="1"/>
</dbReference>
<evidence type="ECO:0000256" key="6">
    <source>
        <dbReference type="ARBA" id="ARBA00023204"/>
    </source>
</evidence>
<organism evidence="9 10">
    <name type="scientific">Waddlia chondrophila (strain ATCC VR-1470 / WSU 86-1044)</name>
    <dbReference type="NCBI Taxonomy" id="716544"/>
    <lineage>
        <taxon>Bacteria</taxon>
        <taxon>Pseudomonadati</taxon>
        <taxon>Chlamydiota</taxon>
        <taxon>Chlamydiia</taxon>
        <taxon>Parachlamydiales</taxon>
        <taxon>Waddliaceae</taxon>
        <taxon>Waddlia</taxon>
    </lineage>
</organism>